<feature type="compositionally biased region" description="Pro residues" evidence="1">
    <location>
        <begin position="107"/>
        <end position="123"/>
    </location>
</feature>
<dbReference type="Proteomes" id="UP000663832">
    <property type="component" value="Unassembled WGS sequence"/>
</dbReference>
<evidence type="ECO:0000313" key="2">
    <source>
        <dbReference type="EMBL" id="CAF1341923.1"/>
    </source>
</evidence>
<dbReference type="EMBL" id="CAJNOM010001124">
    <property type="protein sequence ID" value="CAF1593402.1"/>
    <property type="molecule type" value="Genomic_DNA"/>
</dbReference>
<evidence type="ECO:0000256" key="1">
    <source>
        <dbReference type="SAM" id="MobiDB-lite"/>
    </source>
</evidence>
<reference evidence="2" key="1">
    <citation type="submission" date="2021-02" db="EMBL/GenBank/DDBJ databases">
        <authorList>
            <person name="Nowell W R."/>
        </authorList>
    </citation>
    <scope>NUCLEOTIDE SEQUENCE</scope>
</reference>
<evidence type="ECO:0000313" key="3">
    <source>
        <dbReference type="EMBL" id="CAF1593402.1"/>
    </source>
</evidence>
<feature type="region of interest" description="Disordered" evidence="1">
    <location>
        <begin position="85"/>
        <end position="131"/>
    </location>
</feature>
<organism evidence="2 5">
    <name type="scientific">Adineta steineri</name>
    <dbReference type="NCBI Taxonomy" id="433720"/>
    <lineage>
        <taxon>Eukaryota</taxon>
        <taxon>Metazoa</taxon>
        <taxon>Spiralia</taxon>
        <taxon>Gnathifera</taxon>
        <taxon>Rotifera</taxon>
        <taxon>Eurotatoria</taxon>
        <taxon>Bdelloidea</taxon>
        <taxon>Adinetida</taxon>
        <taxon>Adinetidae</taxon>
        <taxon>Adineta</taxon>
    </lineage>
</organism>
<proteinExistence type="predicted"/>
<name>A0A815GRV0_9BILA</name>
<sequence length="156" mass="16875">HDFFAARNLPYGVNPSPPPPPPNREAVQDFFASRNLPYGVNPTSPPPPPLPQNREAAQDFFAARNLPYGVNPGNSAVSNAWNRADYAAHHPPPPSMPMNNTWNQTPQGPPQRPNTSFPYPPFGVPSRGPSYVPPPSSFGALLSQAHRQHLPFAGAA</sequence>
<dbReference type="AlphaFoldDB" id="A0A815GRV0"/>
<evidence type="ECO:0000313" key="5">
    <source>
        <dbReference type="Proteomes" id="UP000663877"/>
    </source>
</evidence>
<dbReference type="EMBL" id="CAJNOI010000766">
    <property type="protein sequence ID" value="CAF1341923.1"/>
    <property type="molecule type" value="Genomic_DNA"/>
</dbReference>
<protein>
    <submittedName>
        <fullName evidence="2">Uncharacterized protein</fullName>
    </submittedName>
</protein>
<keyword evidence="4" id="KW-1185">Reference proteome</keyword>
<feature type="region of interest" description="Disordered" evidence="1">
    <location>
        <begin position="1"/>
        <end position="54"/>
    </location>
</feature>
<feature type="non-terminal residue" evidence="2">
    <location>
        <position position="1"/>
    </location>
</feature>
<evidence type="ECO:0000313" key="4">
    <source>
        <dbReference type="Proteomes" id="UP000663832"/>
    </source>
</evidence>
<dbReference type="Proteomes" id="UP000663877">
    <property type="component" value="Unassembled WGS sequence"/>
</dbReference>
<comment type="caution">
    <text evidence="2">The sequence shown here is derived from an EMBL/GenBank/DDBJ whole genome shotgun (WGS) entry which is preliminary data.</text>
</comment>
<gene>
    <name evidence="2" type="ORF">BJG266_LOCUS34463</name>
    <name evidence="3" type="ORF">QVE165_LOCUS51553</name>
</gene>
<accession>A0A815GRV0</accession>